<dbReference type="InterPro" id="IPR011989">
    <property type="entry name" value="ARM-like"/>
</dbReference>
<keyword evidence="3" id="KW-1185">Reference proteome</keyword>
<dbReference type="GO" id="GO:0006886">
    <property type="term" value="P:intracellular protein transport"/>
    <property type="evidence" value="ECO:0007669"/>
    <property type="project" value="InterPro"/>
</dbReference>
<dbReference type="AlphaFoldDB" id="L7FKI2"/>
<evidence type="ECO:0000313" key="3">
    <source>
        <dbReference type="Proteomes" id="UP000014680"/>
    </source>
</evidence>
<evidence type="ECO:0000313" key="2">
    <source>
        <dbReference type="EMBL" id="ELP84944.1"/>
    </source>
</evidence>
<dbReference type="KEGG" id="eiv:EIN_394830"/>
<protein>
    <submittedName>
        <fullName evidence="2">Coatomer gamma subunit, putative</fullName>
    </submittedName>
</protein>
<dbReference type="GO" id="GO:0005793">
    <property type="term" value="C:endoplasmic reticulum-Golgi intermediate compartment"/>
    <property type="evidence" value="ECO:0007669"/>
    <property type="project" value="TreeGrafter"/>
</dbReference>
<dbReference type="InterPro" id="IPR016024">
    <property type="entry name" value="ARM-type_fold"/>
</dbReference>
<dbReference type="OrthoDB" id="1074925at2759"/>
<dbReference type="InterPro" id="IPR002553">
    <property type="entry name" value="Clathrin/coatomer_adapt-like_N"/>
</dbReference>
<dbReference type="PANTHER" id="PTHR10261">
    <property type="entry name" value="COATOMER SUBUNIT GAMMA"/>
    <property type="match status" value="1"/>
</dbReference>
<dbReference type="GO" id="GO:0006891">
    <property type="term" value="P:intra-Golgi vesicle-mediated transport"/>
    <property type="evidence" value="ECO:0007669"/>
    <property type="project" value="TreeGrafter"/>
</dbReference>
<dbReference type="GO" id="GO:0005783">
    <property type="term" value="C:endoplasmic reticulum"/>
    <property type="evidence" value="ECO:0007669"/>
    <property type="project" value="TreeGrafter"/>
</dbReference>
<dbReference type="VEuPathDB" id="AmoebaDB:EIN_394830"/>
<proteinExistence type="predicted"/>
<dbReference type="GO" id="GO:0030126">
    <property type="term" value="C:COPI vesicle coat"/>
    <property type="evidence" value="ECO:0007669"/>
    <property type="project" value="TreeGrafter"/>
</dbReference>
<feature type="domain" description="Clathrin/coatomer adaptor adaptin-like N-terminal" evidence="1">
    <location>
        <begin position="29"/>
        <end position="126"/>
    </location>
</feature>
<dbReference type="Proteomes" id="UP000014680">
    <property type="component" value="Unassembled WGS sequence"/>
</dbReference>
<dbReference type="Pfam" id="PF01602">
    <property type="entry name" value="Adaptin_N"/>
    <property type="match status" value="1"/>
</dbReference>
<dbReference type="GeneID" id="14883920"/>
<sequence>MEKGNKKGDVDDYSVMEKDIYIEKVILFQQRDCCSKTHINVPMCKKFLTRIVAAMNKGDIFNEEESTEIFFALTKLFTSQDLTLRRLLYVVLDDMVPLTSNSFIIVNSVSKDLSDKISSFRCSSLR</sequence>
<gene>
    <name evidence="2" type="ORF">EIN_394830</name>
</gene>
<dbReference type="GO" id="GO:0000139">
    <property type="term" value="C:Golgi membrane"/>
    <property type="evidence" value="ECO:0007669"/>
    <property type="project" value="TreeGrafter"/>
</dbReference>
<organism evidence="2 3">
    <name type="scientific">Entamoeba invadens IP1</name>
    <dbReference type="NCBI Taxonomy" id="370355"/>
    <lineage>
        <taxon>Eukaryota</taxon>
        <taxon>Amoebozoa</taxon>
        <taxon>Evosea</taxon>
        <taxon>Archamoebae</taxon>
        <taxon>Mastigamoebida</taxon>
        <taxon>Entamoebidae</taxon>
        <taxon>Entamoeba</taxon>
    </lineage>
</organism>
<dbReference type="PANTHER" id="PTHR10261:SF0">
    <property type="entry name" value="COATOMER SUBUNIT GAMMA-2"/>
    <property type="match status" value="1"/>
</dbReference>
<accession>L7FKI2</accession>
<name>L7FKI2_ENTIV</name>
<reference evidence="2 3" key="1">
    <citation type="submission" date="2012-10" db="EMBL/GenBank/DDBJ databases">
        <authorList>
            <person name="Zafar N."/>
            <person name="Inman J."/>
            <person name="Hall N."/>
            <person name="Lorenzi H."/>
            <person name="Caler E."/>
        </authorList>
    </citation>
    <scope>NUCLEOTIDE SEQUENCE [LARGE SCALE GENOMIC DNA]</scope>
    <source>
        <strain evidence="2 3">IP1</strain>
    </source>
</reference>
<dbReference type="RefSeq" id="XP_004184290.1">
    <property type="nucleotide sequence ID" value="XM_004184242.1"/>
</dbReference>
<dbReference type="Gene3D" id="1.25.10.10">
    <property type="entry name" value="Leucine-rich Repeat Variant"/>
    <property type="match status" value="1"/>
</dbReference>
<dbReference type="EMBL" id="KB207093">
    <property type="protein sequence ID" value="ELP84944.1"/>
    <property type="molecule type" value="Genomic_DNA"/>
</dbReference>
<evidence type="ECO:0000259" key="1">
    <source>
        <dbReference type="Pfam" id="PF01602"/>
    </source>
</evidence>
<dbReference type="GO" id="GO:0009306">
    <property type="term" value="P:protein secretion"/>
    <property type="evidence" value="ECO:0007669"/>
    <property type="project" value="TreeGrafter"/>
</dbReference>
<dbReference type="InterPro" id="IPR017106">
    <property type="entry name" value="Coatomer_gsu"/>
</dbReference>
<dbReference type="GO" id="GO:0006888">
    <property type="term" value="P:endoplasmic reticulum to Golgi vesicle-mediated transport"/>
    <property type="evidence" value="ECO:0007669"/>
    <property type="project" value="TreeGrafter"/>
</dbReference>
<feature type="non-terminal residue" evidence="2">
    <location>
        <position position="126"/>
    </location>
</feature>
<dbReference type="SUPFAM" id="SSF48371">
    <property type="entry name" value="ARM repeat"/>
    <property type="match status" value="1"/>
</dbReference>